<dbReference type="SMART" id="SM00343">
    <property type="entry name" value="ZnF_C2HC"/>
    <property type="match status" value="1"/>
</dbReference>
<dbReference type="SUPFAM" id="SSF57756">
    <property type="entry name" value="Retrovirus zinc finger-like domains"/>
    <property type="match status" value="1"/>
</dbReference>
<gene>
    <name evidence="3" type="ORF">Tco_0951181</name>
</gene>
<protein>
    <submittedName>
        <fullName evidence="3">Retrovirus-related pol polyprotein from transposon TNT 1-94</fullName>
    </submittedName>
</protein>
<dbReference type="Proteomes" id="UP001151760">
    <property type="component" value="Unassembled WGS sequence"/>
</dbReference>
<evidence type="ECO:0000313" key="4">
    <source>
        <dbReference type="Proteomes" id="UP001151760"/>
    </source>
</evidence>
<dbReference type="InterPro" id="IPR001878">
    <property type="entry name" value="Znf_CCHC"/>
</dbReference>
<accession>A0ABQ5DW60</accession>
<evidence type="ECO:0000313" key="3">
    <source>
        <dbReference type="EMBL" id="GJT42466.1"/>
    </source>
</evidence>
<keyword evidence="1" id="KW-0479">Metal-binding</keyword>
<dbReference type="Pfam" id="PF14223">
    <property type="entry name" value="Retrotran_gag_2"/>
    <property type="match status" value="1"/>
</dbReference>
<keyword evidence="1" id="KW-0863">Zinc-finger</keyword>
<reference evidence="3" key="2">
    <citation type="submission" date="2022-01" db="EMBL/GenBank/DDBJ databases">
        <authorList>
            <person name="Yamashiro T."/>
            <person name="Shiraishi A."/>
            <person name="Satake H."/>
            <person name="Nakayama K."/>
        </authorList>
    </citation>
    <scope>NUCLEOTIDE SEQUENCE</scope>
</reference>
<feature type="domain" description="CCHC-type" evidence="2">
    <location>
        <begin position="257"/>
        <end position="272"/>
    </location>
</feature>
<dbReference type="Gene3D" id="4.10.60.10">
    <property type="entry name" value="Zinc finger, CCHC-type"/>
    <property type="match status" value="1"/>
</dbReference>
<dbReference type="EMBL" id="BQNB010015647">
    <property type="protein sequence ID" value="GJT42466.1"/>
    <property type="molecule type" value="Genomic_DNA"/>
</dbReference>
<keyword evidence="1" id="KW-0862">Zinc</keyword>
<organism evidence="3 4">
    <name type="scientific">Tanacetum coccineum</name>
    <dbReference type="NCBI Taxonomy" id="301880"/>
    <lineage>
        <taxon>Eukaryota</taxon>
        <taxon>Viridiplantae</taxon>
        <taxon>Streptophyta</taxon>
        <taxon>Embryophyta</taxon>
        <taxon>Tracheophyta</taxon>
        <taxon>Spermatophyta</taxon>
        <taxon>Magnoliopsida</taxon>
        <taxon>eudicotyledons</taxon>
        <taxon>Gunneridae</taxon>
        <taxon>Pentapetalae</taxon>
        <taxon>asterids</taxon>
        <taxon>campanulids</taxon>
        <taxon>Asterales</taxon>
        <taxon>Asteraceae</taxon>
        <taxon>Asteroideae</taxon>
        <taxon>Anthemideae</taxon>
        <taxon>Anthemidinae</taxon>
        <taxon>Tanacetum</taxon>
    </lineage>
</organism>
<sequence>MTTLADKSLLSGGDNKPPMLEKHLYDSWKSRMELYMINRPHGRMILASVEKCPLVWLEITVDCVTRPKEYTKLTPAETIQADCDIKAINIILQGLPTEIYALVSQHRVAKDIWEKIKLLMQGTSLTKQERECKLYDEFDKFTYKKGESLHEYYLRFTLLLNDMNIYKMPLEQFQIHAHLEQHERHANEVRLMHEHSYDPLALVASYQMTQQQATINDRRVTVQPVQGRQIYYDAGTIRTFTQGASGSNSGKQRIVTCYNCKGEGHMSKQCTKPRRKWDDSWFKEKVLLVQAQASREIIHEEELAFLADPGISEAQATQMVITHNVAYQADDLDAYDSNCDELNTAKVALMVNLSHYGSDALAEVHNIDNVNNNMINQVVQVMPPSEQSNVVNHSETEITSDSNIIPYSQYVIESQQEAVQNSNSFAQQDALILSVKVLNEGQNVALTCNDNVSDSCAQSVEIDRLKQTLSEHLKENKSLIQIVSLLKDDFKKEESRNIDREIALEKRIKQLDNIVFKRDQSAQTVHMLTKPQFFYDHTTKQALEKNPIEIPDSEETLMLAEESRSKMLLKQKDPMMLEKKVNTTPVDYAALNQLYKDFETRFVPQTELSAEQAFWSQNLMNSPEPILSSRPVVVEVPKELPKVSMVNTSLKKLKRHLAGFDVVVKERTTPTAVTEGLRGFEHTKACFRDEIIPFVKALKDLFNTFNQHLVDELSEVQNVFHQMEQAVEQHRLESKTFEVKKNQVLNENERLLEQVLSKDIVNIFVNSSVNDPSMNVHECEKCLW</sequence>
<dbReference type="Pfam" id="PF00098">
    <property type="entry name" value="zf-CCHC"/>
    <property type="match status" value="1"/>
</dbReference>
<name>A0ABQ5DW60_9ASTR</name>
<reference evidence="3" key="1">
    <citation type="journal article" date="2022" name="Int. J. Mol. Sci.">
        <title>Draft Genome of Tanacetum Coccineum: Genomic Comparison of Closely Related Tanacetum-Family Plants.</title>
        <authorList>
            <person name="Yamashiro T."/>
            <person name="Shiraishi A."/>
            <person name="Nakayama K."/>
            <person name="Satake H."/>
        </authorList>
    </citation>
    <scope>NUCLEOTIDE SEQUENCE</scope>
</reference>
<dbReference type="InterPro" id="IPR036875">
    <property type="entry name" value="Znf_CCHC_sf"/>
</dbReference>
<evidence type="ECO:0000259" key="2">
    <source>
        <dbReference type="PROSITE" id="PS50158"/>
    </source>
</evidence>
<comment type="caution">
    <text evidence="3">The sequence shown here is derived from an EMBL/GenBank/DDBJ whole genome shotgun (WGS) entry which is preliminary data.</text>
</comment>
<proteinExistence type="predicted"/>
<evidence type="ECO:0000256" key="1">
    <source>
        <dbReference type="PROSITE-ProRule" id="PRU00047"/>
    </source>
</evidence>
<dbReference type="PROSITE" id="PS50158">
    <property type="entry name" value="ZF_CCHC"/>
    <property type="match status" value="1"/>
</dbReference>
<keyword evidence="4" id="KW-1185">Reference proteome</keyword>